<evidence type="ECO:0000313" key="9">
    <source>
        <dbReference type="EnsemblMetazoa" id="PPA22565.1"/>
    </source>
</evidence>
<feature type="compositionally biased region" description="Basic and acidic residues" evidence="7">
    <location>
        <begin position="687"/>
        <end position="701"/>
    </location>
</feature>
<dbReference type="SUPFAM" id="SSF56112">
    <property type="entry name" value="Protein kinase-like (PK-like)"/>
    <property type="match status" value="1"/>
</dbReference>
<dbReference type="FunFam" id="3.30.70.330:FF:000208">
    <property type="entry name" value="RNA-binding protein 27 isoform X2"/>
    <property type="match status" value="1"/>
</dbReference>
<evidence type="ECO:0000256" key="2">
    <source>
        <dbReference type="ARBA" id="ARBA00022692"/>
    </source>
</evidence>
<dbReference type="SUPFAM" id="SSF54928">
    <property type="entry name" value="RNA-binding domain, RBD"/>
    <property type="match status" value="1"/>
</dbReference>
<feature type="compositionally biased region" description="Low complexity" evidence="7">
    <location>
        <begin position="145"/>
        <end position="157"/>
    </location>
</feature>
<evidence type="ECO:0000256" key="5">
    <source>
        <dbReference type="ARBA" id="ARBA00023136"/>
    </source>
</evidence>
<feature type="region of interest" description="Disordered" evidence="7">
    <location>
        <begin position="536"/>
        <end position="572"/>
    </location>
</feature>
<accession>A0A2A6BAB6</accession>
<feature type="transmembrane region" description="Helical" evidence="8">
    <location>
        <begin position="1353"/>
        <end position="1373"/>
    </location>
</feature>
<feature type="compositionally biased region" description="Basic residues" evidence="7">
    <location>
        <begin position="216"/>
        <end position="233"/>
    </location>
</feature>
<dbReference type="GO" id="GO:0046872">
    <property type="term" value="F:metal ion binding"/>
    <property type="evidence" value="ECO:0007669"/>
    <property type="project" value="InterPro"/>
</dbReference>
<feature type="region of interest" description="Disordered" evidence="7">
    <location>
        <begin position="419"/>
        <end position="440"/>
    </location>
</feature>
<dbReference type="EnsemblMetazoa" id="PPA22565.1">
    <property type="protein sequence ID" value="PPA22565.1"/>
    <property type="gene ID" value="WBGene00112119"/>
</dbReference>
<dbReference type="SMART" id="SM00356">
    <property type="entry name" value="ZnF_C3H1"/>
    <property type="match status" value="1"/>
</dbReference>
<feature type="transmembrane region" description="Helical" evidence="8">
    <location>
        <begin position="1450"/>
        <end position="1473"/>
    </location>
</feature>
<accession>A0A8R1YJT7</accession>
<feature type="region of interest" description="Disordered" evidence="7">
    <location>
        <begin position="87"/>
        <end position="277"/>
    </location>
</feature>
<dbReference type="GO" id="GO:0003723">
    <property type="term" value="F:RNA binding"/>
    <property type="evidence" value="ECO:0000318"/>
    <property type="project" value="GO_Central"/>
</dbReference>
<feature type="compositionally biased region" description="Basic and acidic residues" evidence="7">
    <location>
        <begin position="253"/>
        <end position="270"/>
    </location>
</feature>
<feature type="transmembrane region" description="Helical" evidence="8">
    <location>
        <begin position="1322"/>
        <end position="1341"/>
    </location>
</feature>
<keyword evidence="3" id="KW-0694">RNA-binding</keyword>
<dbReference type="InterPro" id="IPR000719">
    <property type="entry name" value="Prot_kinase_dom"/>
</dbReference>
<feature type="transmembrane region" description="Helical" evidence="8">
    <location>
        <begin position="1479"/>
        <end position="1499"/>
    </location>
</feature>
<dbReference type="PANTHER" id="PTHR14398:SF0">
    <property type="entry name" value="ZINC FINGER PROTEIN SWM"/>
    <property type="match status" value="1"/>
</dbReference>
<dbReference type="Pfam" id="PF01480">
    <property type="entry name" value="PWI"/>
    <property type="match status" value="1"/>
</dbReference>
<dbReference type="GO" id="GO:0016020">
    <property type="term" value="C:membrane"/>
    <property type="evidence" value="ECO:0007669"/>
    <property type="project" value="UniProtKB-SubCell"/>
</dbReference>
<dbReference type="GO" id="GO:0005634">
    <property type="term" value="C:nucleus"/>
    <property type="evidence" value="ECO:0000318"/>
    <property type="project" value="GO_Central"/>
</dbReference>
<keyword evidence="10" id="KW-1185">Reference proteome</keyword>
<evidence type="ECO:0000256" key="4">
    <source>
        <dbReference type="ARBA" id="ARBA00022989"/>
    </source>
</evidence>
<dbReference type="PROSITE" id="PS50102">
    <property type="entry name" value="RRM"/>
    <property type="match status" value="1"/>
</dbReference>
<gene>
    <name evidence="9" type="primary">WBGene00112119</name>
</gene>
<name>A0A2A6BAB6_PRIPA</name>
<dbReference type="GO" id="GO:0005524">
    <property type="term" value="F:ATP binding"/>
    <property type="evidence" value="ECO:0007669"/>
    <property type="project" value="InterPro"/>
</dbReference>
<reference evidence="9" key="2">
    <citation type="submission" date="2022-06" db="UniProtKB">
        <authorList>
            <consortium name="EnsemblMetazoa"/>
        </authorList>
    </citation>
    <scope>IDENTIFICATION</scope>
    <source>
        <strain evidence="9">PS312</strain>
    </source>
</reference>
<feature type="compositionally biased region" description="Low complexity" evidence="7">
    <location>
        <begin position="420"/>
        <end position="433"/>
    </location>
</feature>
<organism evidence="9 10">
    <name type="scientific">Pristionchus pacificus</name>
    <name type="common">Parasitic nematode worm</name>
    <dbReference type="NCBI Taxonomy" id="54126"/>
    <lineage>
        <taxon>Eukaryota</taxon>
        <taxon>Metazoa</taxon>
        <taxon>Ecdysozoa</taxon>
        <taxon>Nematoda</taxon>
        <taxon>Chromadorea</taxon>
        <taxon>Rhabditida</taxon>
        <taxon>Rhabditina</taxon>
        <taxon>Diplogasteromorpha</taxon>
        <taxon>Diplogasteroidea</taxon>
        <taxon>Neodiplogasteridae</taxon>
        <taxon>Pristionchus</taxon>
    </lineage>
</organism>
<dbReference type="InterPro" id="IPR000571">
    <property type="entry name" value="Znf_CCCH"/>
</dbReference>
<keyword evidence="4 8" id="KW-1133">Transmembrane helix</keyword>
<dbReference type="Gene3D" id="3.30.70.330">
    <property type="match status" value="1"/>
</dbReference>
<dbReference type="InterPro" id="IPR035979">
    <property type="entry name" value="RBD_domain_sf"/>
</dbReference>
<feature type="transmembrane region" description="Helical" evidence="8">
    <location>
        <begin position="1205"/>
        <end position="1230"/>
    </location>
</feature>
<evidence type="ECO:0000256" key="3">
    <source>
        <dbReference type="ARBA" id="ARBA00022884"/>
    </source>
</evidence>
<dbReference type="InterPro" id="IPR011009">
    <property type="entry name" value="Kinase-like_dom_sf"/>
</dbReference>
<dbReference type="InterPro" id="IPR013057">
    <property type="entry name" value="AA_transpt_TM"/>
</dbReference>
<dbReference type="CDD" id="cd12257">
    <property type="entry name" value="RRM1_RBM26_like"/>
    <property type="match status" value="1"/>
</dbReference>
<feature type="compositionally biased region" description="Low complexity" evidence="7">
    <location>
        <begin position="93"/>
        <end position="104"/>
    </location>
</feature>
<proteinExistence type="predicted"/>
<dbReference type="SMART" id="SM00360">
    <property type="entry name" value="RRM"/>
    <property type="match status" value="1"/>
</dbReference>
<dbReference type="Proteomes" id="UP000005239">
    <property type="component" value="Unassembled WGS sequence"/>
</dbReference>
<dbReference type="InterPro" id="IPR002483">
    <property type="entry name" value="PWI_dom"/>
</dbReference>
<evidence type="ECO:0000256" key="1">
    <source>
        <dbReference type="ARBA" id="ARBA00004370"/>
    </source>
</evidence>
<dbReference type="PANTHER" id="PTHR14398">
    <property type="entry name" value="RNA RECOGNITION RRM/RNP DOMAIN"/>
    <property type="match status" value="1"/>
</dbReference>
<keyword evidence="2 8" id="KW-0812">Transmembrane</keyword>
<feature type="compositionally biased region" description="Low complexity" evidence="7">
    <location>
        <begin position="185"/>
        <end position="199"/>
    </location>
</feature>
<keyword evidence="5 8" id="KW-0472">Membrane</keyword>
<feature type="transmembrane region" description="Helical" evidence="8">
    <location>
        <begin position="1251"/>
        <end position="1273"/>
    </location>
</feature>
<dbReference type="InterPro" id="IPR000504">
    <property type="entry name" value="RRM_dom"/>
</dbReference>
<reference evidence="10" key="1">
    <citation type="journal article" date="2008" name="Nat. Genet.">
        <title>The Pristionchus pacificus genome provides a unique perspective on nematode lifestyle and parasitism.</title>
        <authorList>
            <person name="Dieterich C."/>
            <person name="Clifton S.W."/>
            <person name="Schuster L.N."/>
            <person name="Chinwalla A."/>
            <person name="Delehaunty K."/>
            <person name="Dinkelacker I."/>
            <person name="Fulton L."/>
            <person name="Fulton R."/>
            <person name="Godfrey J."/>
            <person name="Minx P."/>
            <person name="Mitreva M."/>
            <person name="Roeseler W."/>
            <person name="Tian H."/>
            <person name="Witte H."/>
            <person name="Yang S.P."/>
            <person name="Wilson R.K."/>
            <person name="Sommer R.J."/>
        </authorList>
    </citation>
    <scope>NUCLEOTIDE SEQUENCE [LARGE SCALE GENOMIC DNA]</scope>
    <source>
        <strain evidence="10">PS312</strain>
    </source>
</reference>
<dbReference type="PROSITE" id="PS50103">
    <property type="entry name" value="ZF_C3H1"/>
    <property type="match status" value="1"/>
</dbReference>
<dbReference type="GO" id="GO:0004672">
    <property type="term" value="F:protein kinase activity"/>
    <property type="evidence" value="ECO:0007669"/>
    <property type="project" value="InterPro"/>
</dbReference>
<feature type="compositionally biased region" description="Acidic residues" evidence="7">
    <location>
        <begin position="702"/>
        <end position="711"/>
    </location>
</feature>
<comment type="subcellular location">
    <subcellularLocation>
        <location evidence="1">Membrane</location>
    </subcellularLocation>
</comment>
<feature type="transmembrane region" description="Helical" evidence="8">
    <location>
        <begin position="1289"/>
        <end position="1310"/>
    </location>
</feature>
<feature type="region of interest" description="Disordered" evidence="7">
    <location>
        <begin position="667"/>
        <end position="711"/>
    </location>
</feature>
<dbReference type="InterPro" id="IPR045137">
    <property type="entry name" value="RBM26/27"/>
</dbReference>
<dbReference type="PROSITE" id="PS50011">
    <property type="entry name" value="PROTEIN_KINASE_DOM"/>
    <property type="match status" value="1"/>
</dbReference>
<feature type="compositionally biased region" description="Low complexity" evidence="7">
    <location>
        <begin position="164"/>
        <end position="173"/>
    </location>
</feature>
<sequence length="1542" mass="171219">MKNTVIQMLSIESPESLSSWLTKELSPICDADPGALAKYVLALLKKPLSGDEIKGVCLQQLEVFLQSHTKRFVEKLFTALSERSYMEAPVDPPTSVVSTSTVAAVEEKKERKEEKKEKEKKKDVPKEKSVERKDKSKEKEPSPPHSSSASACQSSISNDRSRRIPPSSTSSSTQKRDGGRGEGGSTSDSAAPSTSSTRRSPVRAPRKRVSPPPQLSRRRSRSPPVRGNRRVGGVRRSPIREKRRSRSRSPRSPVDKERRRERSERDEDQPRRKKRCRDFDEQGVCLRGEACPYDHGLDPVVVENAALAAMGLKTAAAVATSSYSVPPPGYNPISTNPPPPGVENVGYNPEAPGLGMGDFSVPPPPIPVVGGWRQPNPYGIPQQVGYEPSGSIPVDPHNGGMMGGMGGVMRGRGRGRGRGAYHPYGRGGHATTATGGGGEKEEALTAPVAARTLIVKKIPAELNNISKLNEHFEQFGSITNMQVHYERQPDTALITFSSRFEATKAYKNPEPIFNNRFIRVFWYSNIMEGGPNKTTLSSGVTVETPGGEPSQLAAPPVVPREPVVLPGPGQTKYRKPEAVEAFKKKQEEAAVRKADKEAVLRQKDLLRRTTRILSSLQDQQKQVIMAMMKETEAEKKKTLNKMYKQLEGKIASQKGDVEEQQEKLKGFEAKVTKNETEGGADGGSSGDEARLSPDEGANKVEEENEDDLLSAQVDEEFAAIKRVVTMAEQPFGMDWAGGSTATTTVLEEDFTDSLSRGMFMASFNSTYSFDKEQKENGSGITFVGTRRCDKLEVALNFETTSDDTGKSKLRQEAFVSDLLSQNDRCLSNFLHSVMDFGCHEPWFFTVSAGFAESLPDMIDSMKEKEELDSTTILKAATHMFLAIEGLHRAKIIHGNIRPENFIVGSRHNNRKIMLMDFACATGMSSEFPRAQHLSDLTYSSRARQREFEPTRKDDLESWMYCVMEMYNKDLVPWTDDKTVDKQSSSYLTNMLKLKRGFCSGKMWKSMQHVVPDEFKRIIEAQRNVRRYHSPDYSLLWHLLVTACIRYEVEPFAYFSWNRGNTGNPVVHSKYQTASVTLDMQPPPSHARRFQDWTNKHIFAGSIDNFEHPNDAWDTGYQAPDYQNQTIASNTNYNGGGNDPSPPRPSPPKERPDETTKLNGTNDEVEADAHVGNEPITALQAAWNVTNAIQGMFIVGLPIAVKVGGWWSVGAMVGVAYICYWTGVLLIECLYDKGEKIRFSYRDVAEAYHPGFGKVVLAAQLTELLSTCIIYLVLAGDLLQACFPSIDKPAWMMLVSSILLGCSFLDSLQVVSNLSLANAVSHLIVNAIMMIYCLSQISSWSLSSVTIGLDFYTLPTMIGVVVFGYTSHIFLPSLEGNMKEPKQFNSMLKWSHVAAAAFKILINLVLVVKALLSYPLPFFAAVHIIRDNFFKGTKKTMFTGCYSLDGSLREWALFLRILLILFTLFVALSVPYLIEVMGLIGNITGTMLSFIWPALFHLKLKSAGMVDRDRKFDQFIIGLGSAICISGFYFSAKQLQLAIQHTD</sequence>
<evidence type="ECO:0000256" key="8">
    <source>
        <dbReference type="SAM" id="Phobius"/>
    </source>
</evidence>
<feature type="compositionally biased region" description="Basic residues" evidence="7">
    <location>
        <begin position="200"/>
        <end position="209"/>
    </location>
</feature>
<protein>
    <submittedName>
        <fullName evidence="9">Unc-47</fullName>
    </submittedName>
</protein>
<feature type="region of interest" description="Disordered" evidence="7">
    <location>
        <begin position="1125"/>
        <end position="1159"/>
    </location>
</feature>
<dbReference type="Pfam" id="PF01490">
    <property type="entry name" value="Aa_trans"/>
    <property type="match status" value="1"/>
</dbReference>
<dbReference type="InterPro" id="IPR012677">
    <property type="entry name" value="Nucleotide-bd_a/b_plait_sf"/>
</dbReference>
<evidence type="ECO:0000313" key="10">
    <source>
        <dbReference type="Proteomes" id="UP000005239"/>
    </source>
</evidence>
<feature type="transmembrane region" description="Helical" evidence="8">
    <location>
        <begin position="1511"/>
        <end position="1531"/>
    </location>
</feature>
<feature type="compositionally biased region" description="Basic and acidic residues" evidence="7">
    <location>
        <begin position="1146"/>
        <end position="1155"/>
    </location>
</feature>
<dbReference type="Gene3D" id="1.10.510.10">
    <property type="entry name" value="Transferase(Phosphotransferase) domain 1"/>
    <property type="match status" value="1"/>
</dbReference>
<evidence type="ECO:0000256" key="6">
    <source>
        <dbReference type="ARBA" id="ARBA00043866"/>
    </source>
</evidence>
<evidence type="ECO:0000256" key="7">
    <source>
        <dbReference type="SAM" id="MobiDB-lite"/>
    </source>
</evidence>
<feature type="compositionally biased region" description="Basic and acidic residues" evidence="7">
    <location>
        <begin position="105"/>
        <end position="142"/>
    </location>
</feature>
<comment type="function">
    <text evidence="6">May be involved in the turnover of nuclear polyadenylated (pA+) RNA.</text>
</comment>
<feature type="compositionally biased region" description="Basic and acidic residues" evidence="7">
    <location>
        <begin position="667"/>
        <end position="676"/>
    </location>
</feature>